<organism evidence="4 5">
    <name type="scientific">Candidatus Phycorickettsia trachydisci</name>
    <dbReference type="NCBI Taxonomy" id="2115978"/>
    <lineage>
        <taxon>Bacteria</taxon>
        <taxon>Pseudomonadati</taxon>
        <taxon>Pseudomonadota</taxon>
        <taxon>Alphaproteobacteria</taxon>
        <taxon>Rickettsiales</taxon>
        <taxon>Rickettsiaceae</taxon>
        <taxon>Candidatus Phycorickettsia</taxon>
    </lineage>
</organism>
<dbReference type="InterPro" id="IPR009078">
    <property type="entry name" value="Ferritin-like_SF"/>
</dbReference>
<dbReference type="Proteomes" id="UP000241762">
    <property type="component" value="Chromosome"/>
</dbReference>
<comment type="similarity">
    <text evidence="1 2">Belongs to the Dps family.</text>
</comment>
<dbReference type="PRINTS" id="PR01346">
    <property type="entry name" value="HELNAPAPROT"/>
</dbReference>
<evidence type="ECO:0000313" key="5">
    <source>
        <dbReference type="Proteomes" id="UP000241762"/>
    </source>
</evidence>
<dbReference type="GO" id="GO:0008199">
    <property type="term" value="F:ferric iron binding"/>
    <property type="evidence" value="ECO:0007669"/>
    <property type="project" value="InterPro"/>
</dbReference>
<dbReference type="SUPFAM" id="SSF47240">
    <property type="entry name" value="Ferritin-like"/>
    <property type="match status" value="1"/>
</dbReference>
<evidence type="ECO:0000313" key="4">
    <source>
        <dbReference type="EMBL" id="AVP87434.1"/>
    </source>
</evidence>
<sequence>MTKVSEKLNQFLANSLVLFAKLHNYHWNVKGVEFYVIHKKTEELYKFIESLYDDFAERILQIGGTPIVTLKQALEMATIVEEKKTSFDAKYVVKNIVKDFEFLVKELKILADLAKEDIVTNLYVDEKAAFLEKEIWTLKSFAA</sequence>
<dbReference type="Pfam" id="PF00210">
    <property type="entry name" value="Ferritin"/>
    <property type="match status" value="1"/>
</dbReference>
<reference evidence="4 5" key="1">
    <citation type="submission" date="2018-03" db="EMBL/GenBank/DDBJ databases">
        <title>A gene transfer event suggests a long-term partnership between eustigmatophyte algae and a novel lineage of endosymbiotic bacteria.</title>
        <authorList>
            <person name="Yurchenko T."/>
            <person name="Sevcikova T."/>
            <person name="Pribyl P."/>
            <person name="El Karkouri K."/>
            <person name="Klimes V."/>
            <person name="Amaral R."/>
            <person name="Zbrankova V."/>
            <person name="Kim E."/>
            <person name="Raoult D."/>
            <person name="Santos L.M.A."/>
            <person name="Elias M."/>
        </authorList>
    </citation>
    <scope>NUCLEOTIDE SEQUENCE [LARGE SCALE GENOMIC DNA]</scope>
    <source>
        <strain evidence="4">CCALA 838</strain>
    </source>
</reference>
<evidence type="ECO:0000256" key="1">
    <source>
        <dbReference type="ARBA" id="ARBA00009497"/>
    </source>
</evidence>
<dbReference type="PANTHER" id="PTHR42932">
    <property type="entry name" value="GENERAL STRESS PROTEIN 20U"/>
    <property type="match status" value="1"/>
</dbReference>
<evidence type="ECO:0000259" key="3">
    <source>
        <dbReference type="Pfam" id="PF00210"/>
    </source>
</evidence>
<proteinExistence type="inferred from homology"/>
<dbReference type="PIRSF" id="PIRSF005900">
    <property type="entry name" value="Dps"/>
    <property type="match status" value="1"/>
</dbReference>
<dbReference type="InterPro" id="IPR008331">
    <property type="entry name" value="Ferritin_DPS_dom"/>
</dbReference>
<dbReference type="KEGG" id="ptc:phytr_4870"/>
<dbReference type="EMBL" id="CP027845">
    <property type="protein sequence ID" value="AVP87434.1"/>
    <property type="molecule type" value="Genomic_DNA"/>
</dbReference>
<dbReference type="Gene3D" id="1.20.1260.10">
    <property type="match status" value="1"/>
</dbReference>
<feature type="domain" description="Ferritin/DPS" evidence="3">
    <location>
        <begin position="6"/>
        <end position="141"/>
    </location>
</feature>
<dbReference type="CDD" id="cd01043">
    <property type="entry name" value="DPS"/>
    <property type="match status" value="1"/>
</dbReference>
<protein>
    <submittedName>
        <fullName evidence="4">Putative DNA protection during starvation protein 2</fullName>
    </submittedName>
</protein>
<dbReference type="InterPro" id="IPR002177">
    <property type="entry name" value="DPS_DNA-bd"/>
</dbReference>
<accession>A0A2P1P850</accession>
<name>A0A2P1P850_9RICK</name>
<dbReference type="InterPro" id="IPR012347">
    <property type="entry name" value="Ferritin-like"/>
</dbReference>
<dbReference type="OrthoDB" id="9797687at2"/>
<dbReference type="AlphaFoldDB" id="A0A2P1P850"/>
<gene>
    <name evidence="4" type="ORF">phytr_4870</name>
</gene>
<evidence type="ECO:0000256" key="2">
    <source>
        <dbReference type="RuleBase" id="RU003875"/>
    </source>
</evidence>
<dbReference type="RefSeq" id="WP_106874296.1">
    <property type="nucleotide sequence ID" value="NZ_CP027845.1"/>
</dbReference>
<dbReference type="PANTHER" id="PTHR42932:SF1">
    <property type="entry name" value="GENERAL STRESS PROTEIN 20U"/>
    <property type="match status" value="1"/>
</dbReference>
<keyword evidence="5" id="KW-1185">Reference proteome</keyword>